<evidence type="ECO:0000313" key="2">
    <source>
        <dbReference type="EMBL" id="SHM80194.1"/>
    </source>
</evidence>
<dbReference type="RefSeq" id="WP_073258031.1">
    <property type="nucleotide sequence ID" value="NZ_FRCR01000013.1"/>
</dbReference>
<reference evidence="3" key="1">
    <citation type="submission" date="2016-11" db="EMBL/GenBank/DDBJ databases">
        <authorList>
            <person name="Varghese N."/>
            <person name="Submissions S."/>
        </authorList>
    </citation>
    <scope>NUCLEOTIDE SEQUENCE [LARGE SCALE GENOMIC DNA]</scope>
    <source>
        <strain evidence="3">DSM 18802</strain>
    </source>
</reference>
<name>A0A1M7LPU0_9FIRM</name>
<dbReference type="EMBL" id="FRCR01000013">
    <property type="protein sequence ID" value="SHM80194.1"/>
    <property type="molecule type" value="Genomic_DNA"/>
</dbReference>
<accession>A0A1M7LPU0</accession>
<dbReference type="AlphaFoldDB" id="A0A1M7LPU0"/>
<gene>
    <name evidence="2" type="ORF">SAMN05660826_01994</name>
</gene>
<protein>
    <recommendedName>
        <fullName evidence="1">Prenylated flavin chaperone LpdD-like domain-containing protein</fullName>
    </recommendedName>
</protein>
<evidence type="ECO:0000313" key="3">
    <source>
        <dbReference type="Proteomes" id="UP000184375"/>
    </source>
</evidence>
<dbReference type="STRING" id="447595.SAMN05660826_01994"/>
<sequence length="129" mass="13876">MSANNTFFIKVGQDKYTIYAVVTVSGCGINVYIGGGEKPHIGTVAISQPRLSLKGDGNISCTTSVFNLLGHKDDYIAVPVAEDLCKKTNQTVVVSAGVHIENAAQEDIEKIKMLAEELNKKIAEKLSYS</sequence>
<dbReference type="InterPro" id="IPR048844">
    <property type="entry name" value="LpdD_chaperone-like"/>
</dbReference>
<evidence type="ECO:0000259" key="1">
    <source>
        <dbReference type="Pfam" id="PF21758"/>
    </source>
</evidence>
<dbReference type="Pfam" id="PF21758">
    <property type="entry name" value="PAC_bac"/>
    <property type="match status" value="1"/>
</dbReference>
<feature type="domain" description="Prenylated flavin chaperone LpdD-like" evidence="1">
    <location>
        <begin position="13"/>
        <end position="126"/>
    </location>
</feature>
<dbReference type="OrthoDB" id="5878625at2"/>
<keyword evidence="3" id="KW-1185">Reference proteome</keyword>
<organism evidence="2 3">
    <name type="scientific">Caldanaerovirga acetigignens</name>
    <dbReference type="NCBI Taxonomy" id="447595"/>
    <lineage>
        <taxon>Bacteria</taxon>
        <taxon>Bacillati</taxon>
        <taxon>Bacillota</taxon>
        <taxon>Clostridia</taxon>
        <taxon>Thermosediminibacterales</taxon>
        <taxon>Thermosediminibacteraceae</taxon>
        <taxon>Caldanaerovirga</taxon>
    </lineage>
</organism>
<proteinExistence type="predicted"/>
<dbReference type="Proteomes" id="UP000184375">
    <property type="component" value="Unassembled WGS sequence"/>
</dbReference>